<dbReference type="Proteomes" id="UP000198437">
    <property type="component" value="Unassembled WGS sequence"/>
</dbReference>
<evidence type="ECO:0000313" key="3">
    <source>
        <dbReference type="Proteomes" id="UP000198437"/>
    </source>
</evidence>
<evidence type="ECO:0000313" key="2">
    <source>
        <dbReference type="EMBL" id="OXC22144.1"/>
    </source>
</evidence>
<feature type="transmembrane region" description="Helical" evidence="1">
    <location>
        <begin position="64"/>
        <end position="84"/>
    </location>
</feature>
<evidence type="ECO:0000256" key="1">
    <source>
        <dbReference type="SAM" id="Phobius"/>
    </source>
</evidence>
<keyword evidence="1" id="KW-0812">Transmembrane</keyword>
<feature type="transmembrane region" description="Helical" evidence="1">
    <location>
        <begin position="91"/>
        <end position="111"/>
    </location>
</feature>
<proteinExistence type="predicted"/>
<reference evidence="2 3" key="1">
    <citation type="submission" date="2016-05" db="EMBL/GenBank/DDBJ databases">
        <authorList>
            <person name="Johnson T.J."/>
            <person name="Youmans B.P."/>
            <person name="Case K.A."/>
        </authorList>
    </citation>
    <scope>NUCLEOTIDE SEQUENCE [LARGE SCALE GENOMIC DNA]</scope>
    <source>
        <strain evidence="2 3">UMNLC6</strain>
    </source>
</reference>
<protein>
    <recommendedName>
        <fullName evidence="4">DUF1275 domain-containing protein</fullName>
    </recommendedName>
</protein>
<dbReference type="InterPro" id="IPR010699">
    <property type="entry name" value="DUF1275"/>
</dbReference>
<dbReference type="Pfam" id="PF06912">
    <property type="entry name" value="DUF1275"/>
    <property type="match status" value="1"/>
</dbReference>
<dbReference type="RefSeq" id="WP_180706849.1">
    <property type="nucleotide sequence ID" value="NZ_JAKHQW010000148.1"/>
</dbReference>
<evidence type="ECO:0008006" key="4">
    <source>
        <dbReference type="Google" id="ProtNLM"/>
    </source>
</evidence>
<feature type="transmembrane region" description="Helical" evidence="1">
    <location>
        <begin position="203"/>
        <end position="221"/>
    </location>
</feature>
<name>A0A854PR20_9LACO</name>
<feature type="transmembrane region" description="Helical" evidence="1">
    <location>
        <begin position="117"/>
        <end position="135"/>
    </location>
</feature>
<keyword evidence="1" id="KW-0472">Membrane</keyword>
<comment type="caution">
    <text evidence="2">The sequence shown here is derived from an EMBL/GenBank/DDBJ whole genome shotgun (WGS) entry which is preliminary data.</text>
</comment>
<keyword evidence="1" id="KW-1133">Transmembrane helix</keyword>
<dbReference type="EMBL" id="LYQW01000032">
    <property type="protein sequence ID" value="OXC22144.1"/>
    <property type="molecule type" value="Genomic_DNA"/>
</dbReference>
<organism evidence="2 3">
    <name type="scientific">Lactobacillus crispatus</name>
    <dbReference type="NCBI Taxonomy" id="47770"/>
    <lineage>
        <taxon>Bacteria</taxon>
        <taxon>Bacillati</taxon>
        <taxon>Bacillota</taxon>
        <taxon>Bacilli</taxon>
        <taxon>Lactobacillales</taxon>
        <taxon>Lactobacillaceae</taxon>
        <taxon>Lactobacillus</taxon>
    </lineage>
</organism>
<feature type="transmembrane region" description="Helical" evidence="1">
    <location>
        <begin position="177"/>
        <end position="197"/>
    </location>
</feature>
<sequence length="244" mass="27163">MSLKEVLNSNRPAESRQLACALTFCGGFIDAYTYIQRGHTLSAGQTGNVIFFSSALADHNVPGMINRASTFIAFSLGLLLVGLFHKYVKSHYWRVFCLFPILAICIVVGFLPKSVPNYYIVPAIAFGLAIQNASFSKIEGMGYNNAFTTGNLKKSVVAWSAFFFGEDKSKHTAAVNYMMLTIAFAVGAIISALLQKLLVLKTIWIAVIFLTTINLVYIIALRRNKKLIFQNDFKSTCHNWQVFF</sequence>
<dbReference type="PANTHER" id="PTHR37314">
    <property type="entry name" value="SLR0142 PROTEIN"/>
    <property type="match status" value="1"/>
</dbReference>
<dbReference type="PANTHER" id="PTHR37314:SF4">
    <property type="entry name" value="UPF0700 TRANSMEMBRANE PROTEIN YOAK"/>
    <property type="match status" value="1"/>
</dbReference>
<gene>
    <name evidence="2" type="ORF">AYP82_01475</name>
</gene>
<accession>A0A854PR20</accession>
<dbReference type="AlphaFoldDB" id="A0A854PR20"/>